<dbReference type="GO" id="GO:0007218">
    <property type="term" value="P:neuropeptide signaling pathway"/>
    <property type="evidence" value="ECO:0007669"/>
    <property type="project" value="UniProtKB-KW"/>
</dbReference>
<keyword evidence="4" id="KW-0027">Amidation</keyword>
<sequence>MSSTFLRTGISHALRPLPEDALRFTDRAFPFLCFPQMRAPYSLSCLFLLSLGACFPPRERQEPGDPGEGTLLKPSWQGAAEDSGACWRAGAKRRRSEELSTLLGIAQELRGYGKEGSRQRPGRQGGSELLPLGGEKRSGTLGNLAEELNGYNRKKGGFTFRFGR</sequence>
<keyword evidence="3" id="KW-0964">Secreted</keyword>
<dbReference type="Proteomes" id="UP001333110">
    <property type="component" value="Unassembled WGS sequence"/>
</dbReference>
<evidence type="ECO:0000313" key="7">
    <source>
        <dbReference type="EMBL" id="KAK4811640.1"/>
    </source>
</evidence>
<keyword evidence="5" id="KW-0527">Neuropeptide</keyword>
<dbReference type="Pfam" id="PF11109">
    <property type="entry name" value="RFamide_26RFa"/>
    <property type="match status" value="1"/>
</dbReference>
<comment type="subcellular location">
    <subcellularLocation>
        <location evidence="1">Secreted</location>
    </subcellularLocation>
</comment>
<comment type="caution">
    <text evidence="7">The sequence shown here is derived from an EMBL/GenBank/DDBJ whole genome shotgun (WGS) entry which is preliminary data.</text>
</comment>
<comment type="similarity">
    <text evidence="2">Belongs to the RFamide neuropeptide family.</text>
</comment>
<evidence type="ECO:0008006" key="9">
    <source>
        <dbReference type="Google" id="ProtNLM"/>
    </source>
</evidence>
<dbReference type="AlphaFoldDB" id="A0AAN7RQ89"/>
<name>A0AAN7RQ89_MYCAM</name>
<accession>A0AAN7RQ89</accession>
<evidence type="ECO:0000256" key="1">
    <source>
        <dbReference type="ARBA" id="ARBA00004613"/>
    </source>
</evidence>
<organism evidence="7 8">
    <name type="scientific">Mycteria americana</name>
    <name type="common">Wood stork</name>
    <dbReference type="NCBI Taxonomy" id="33587"/>
    <lineage>
        <taxon>Eukaryota</taxon>
        <taxon>Metazoa</taxon>
        <taxon>Chordata</taxon>
        <taxon>Craniata</taxon>
        <taxon>Vertebrata</taxon>
        <taxon>Euteleostomi</taxon>
        <taxon>Archelosauria</taxon>
        <taxon>Archosauria</taxon>
        <taxon>Dinosauria</taxon>
        <taxon>Saurischia</taxon>
        <taxon>Theropoda</taxon>
        <taxon>Coelurosauria</taxon>
        <taxon>Aves</taxon>
        <taxon>Neognathae</taxon>
        <taxon>Neoaves</taxon>
        <taxon>Aequornithes</taxon>
        <taxon>Ciconiiformes</taxon>
        <taxon>Ciconiidae</taxon>
        <taxon>Mycteria</taxon>
    </lineage>
</organism>
<evidence type="ECO:0000313" key="8">
    <source>
        <dbReference type="Proteomes" id="UP001333110"/>
    </source>
</evidence>
<evidence type="ECO:0000256" key="6">
    <source>
        <dbReference type="SAM" id="MobiDB-lite"/>
    </source>
</evidence>
<protein>
    <recommendedName>
        <fullName evidence="9">OX26 protein</fullName>
    </recommendedName>
</protein>
<evidence type="ECO:0000256" key="2">
    <source>
        <dbReference type="ARBA" id="ARBA00005516"/>
    </source>
</evidence>
<evidence type="ECO:0000256" key="5">
    <source>
        <dbReference type="ARBA" id="ARBA00023320"/>
    </source>
</evidence>
<feature type="region of interest" description="Disordered" evidence="6">
    <location>
        <begin position="112"/>
        <end position="138"/>
    </location>
</feature>
<gene>
    <name evidence="7" type="ORF">QYF61_022733</name>
</gene>
<keyword evidence="8" id="KW-1185">Reference proteome</keyword>
<proteinExistence type="inferred from homology"/>
<dbReference type="PANTHER" id="PTHR36476:SF1">
    <property type="entry name" value="OREXIGENIC NEUROPEPTIDE QRFP"/>
    <property type="match status" value="1"/>
</dbReference>
<evidence type="ECO:0000256" key="4">
    <source>
        <dbReference type="ARBA" id="ARBA00022815"/>
    </source>
</evidence>
<dbReference type="GO" id="GO:0005576">
    <property type="term" value="C:extracellular region"/>
    <property type="evidence" value="ECO:0007669"/>
    <property type="project" value="UniProtKB-SubCell"/>
</dbReference>
<dbReference type="EMBL" id="JAUNZN010000017">
    <property type="protein sequence ID" value="KAK4811640.1"/>
    <property type="molecule type" value="Genomic_DNA"/>
</dbReference>
<evidence type="ECO:0000256" key="3">
    <source>
        <dbReference type="ARBA" id="ARBA00022525"/>
    </source>
</evidence>
<reference evidence="7 8" key="1">
    <citation type="journal article" date="2023" name="J. Hered.">
        <title>Chromosome-level genome of the wood stork (Mycteria americana) provides insight into avian chromosome evolution.</title>
        <authorList>
            <person name="Flamio R. Jr."/>
            <person name="Ramstad K.M."/>
        </authorList>
    </citation>
    <scope>NUCLEOTIDE SEQUENCE [LARGE SCALE GENOMIC DNA]</scope>
    <source>
        <strain evidence="7">JAX WOST 10</strain>
    </source>
</reference>
<dbReference type="GO" id="GO:0031854">
    <property type="term" value="F:orexigenic neuropeptide QRFP receptor binding"/>
    <property type="evidence" value="ECO:0007669"/>
    <property type="project" value="InterPro"/>
</dbReference>
<dbReference type="GO" id="GO:0005184">
    <property type="term" value="F:neuropeptide hormone activity"/>
    <property type="evidence" value="ECO:0007669"/>
    <property type="project" value="TreeGrafter"/>
</dbReference>
<dbReference type="InterPro" id="IPR024565">
    <property type="entry name" value="P518"/>
</dbReference>
<dbReference type="PANTHER" id="PTHR36476">
    <property type="entry name" value="OREXIGENIC NEUROPEPTIDE QRFP"/>
    <property type="match status" value="1"/>
</dbReference>